<dbReference type="STRING" id="931089.CDES_02845"/>
<dbReference type="Pfam" id="PF13302">
    <property type="entry name" value="Acetyltransf_3"/>
    <property type="match status" value="1"/>
</dbReference>
<dbReference type="EMBL" id="CP009220">
    <property type="protein sequence ID" value="ALC05024.1"/>
    <property type="molecule type" value="Genomic_DNA"/>
</dbReference>
<protein>
    <submittedName>
        <fullName evidence="2">Acetyltransferase</fullName>
    </submittedName>
</protein>
<gene>
    <name evidence="2" type="ORF">CDES_02845</name>
</gene>
<evidence type="ECO:0000259" key="1">
    <source>
        <dbReference type="PROSITE" id="PS51186"/>
    </source>
</evidence>
<dbReference type="PATRIC" id="fig|931089.4.peg.573"/>
<dbReference type="GO" id="GO:0016747">
    <property type="term" value="F:acyltransferase activity, transferring groups other than amino-acyl groups"/>
    <property type="evidence" value="ECO:0007669"/>
    <property type="project" value="InterPro"/>
</dbReference>
<proteinExistence type="predicted"/>
<dbReference type="InterPro" id="IPR016181">
    <property type="entry name" value="Acyl_CoA_acyltransferase"/>
</dbReference>
<dbReference type="PANTHER" id="PTHR39173">
    <property type="entry name" value="ACETYLTRANSFERASE"/>
    <property type="match status" value="1"/>
</dbReference>
<name>A0A0M5ILN4_9CORY</name>
<feature type="domain" description="N-acetyltransferase" evidence="1">
    <location>
        <begin position="19"/>
        <end position="170"/>
    </location>
</feature>
<keyword evidence="3" id="KW-1185">Reference proteome</keyword>
<evidence type="ECO:0000313" key="2">
    <source>
        <dbReference type="EMBL" id="ALC05024.1"/>
    </source>
</evidence>
<dbReference type="RefSeq" id="WP_053544160.1">
    <property type="nucleotide sequence ID" value="NZ_CP009220.1"/>
</dbReference>
<dbReference type="PANTHER" id="PTHR39173:SF1">
    <property type="entry name" value="ACETYLTRANSFERASE"/>
    <property type="match status" value="1"/>
</dbReference>
<organism evidence="2 3">
    <name type="scientific">Corynebacterium deserti GIMN1.010</name>
    <dbReference type="NCBI Taxonomy" id="931089"/>
    <lineage>
        <taxon>Bacteria</taxon>
        <taxon>Bacillati</taxon>
        <taxon>Actinomycetota</taxon>
        <taxon>Actinomycetes</taxon>
        <taxon>Mycobacteriales</taxon>
        <taxon>Corynebacteriaceae</taxon>
        <taxon>Corynebacterium</taxon>
    </lineage>
</organism>
<sequence>MYQLISPHTQGYSEWVATLEEFGDTPMDGSGFFGNYFPVDLSEAGFQRYLDDRHAAETTAPEGFVTCSYFWIIDDAQHIVGFLALRHELNQHLLEVGGHIGYSVRPSYRNKGVATAALKVGVDKAHDRGIERVLLCVKEDNPASQTVIERCGGQYESTIRGLRRYWFSRM</sequence>
<dbReference type="AlphaFoldDB" id="A0A0M5ILN4"/>
<keyword evidence="2" id="KW-0808">Transferase</keyword>
<dbReference type="Gene3D" id="3.40.630.30">
    <property type="match status" value="1"/>
</dbReference>
<dbReference type="CDD" id="cd04301">
    <property type="entry name" value="NAT_SF"/>
    <property type="match status" value="1"/>
</dbReference>
<accession>A0A0M5ILN4</accession>
<dbReference type="KEGG" id="cdx:CDES_02845"/>
<evidence type="ECO:0000313" key="3">
    <source>
        <dbReference type="Proteomes" id="UP000068067"/>
    </source>
</evidence>
<dbReference type="InterPro" id="IPR000182">
    <property type="entry name" value="GNAT_dom"/>
</dbReference>
<reference evidence="2 3" key="1">
    <citation type="submission" date="2014-08" db="EMBL/GenBank/DDBJ databases">
        <title>Complete genome sequence of Corynebacterium deserti GIMN1.010 (=DSM 45689), isolated from desert sand in western China.</title>
        <authorList>
            <person name="Ruckert C."/>
            <person name="Albersmeier A."/>
            <person name="Kalinowski J."/>
        </authorList>
    </citation>
    <scope>NUCLEOTIDE SEQUENCE [LARGE SCALE GENOMIC DNA]</scope>
    <source>
        <strain evidence="2 3">GIMN1.010</strain>
    </source>
</reference>
<dbReference type="Proteomes" id="UP000068067">
    <property type="component" value="Chromosome"/>
</dbReference>
<dbReference type="SUPFAM" id="SSF55729">
    <property type="entry name" value="Acyl-CoA N-acyltransferases (Nat)"/>
    <property type="match status" value="1"/>
</dbReference>
<dbReference type="PROSITE" id="PS51186">
    <property type="entry name" value="GNAT"/>
    <property type="match status" value="1"/>
</dbReference>
<dbReference type="OrthoDB" id="9797989at2"/>